<dbReference type="InterPro" id="IPR011583">
    <property type="entry name" value="Chitinase_II/V-like_cat"/>
</dbReference>
<dbReference type="InterPro" id="IPR036573">
    <property type="entry name" value="CBM_sf_5/12"/>
</dbReference>
<evidence type="ECO:0000256" key="3">
    <source>
        <dbReference type="ARBA" id="ARBA00022801"/>
    </source>
</evidence>
<evidence type="ECO:0000313" key="11">
    <source>
        <dbReference type="Proteomes" id="UP000215301"/>
    </source>
</evidence>
<dbReference type="GO" id="GO:0005576">
    <property type="term" value="C:extracellular region"/>
    <property type="evidence" value="ECO:0007669"/>
    <property type="project" value="InterPro"/>
</dbReference>
<accession>A0A231VEW7</accession>
<dbReference type="Pfam" id="PF02839">
    <property type="entry name" value="CBM_5_12"/>
    <property type="match status" value="1"/>
</dbReference>
<evidence type="ECO:0000259" key="9">
    <source>
        <dbReference type="PROSITE" id="PS51910"/>
    </source>
</evidence>
<dbReference type="InterPro" id="IPR029070">
    <property type="entry name" value="Chitinase_insertion_sf"/>
</dbReference>
<keyword evidence="6 7" id="KW-0326">Glycosidase</keyword>
<name>A0A231VEW7_THETR</name>
<dbReference type="RefSeq" id="WP_094045840.1">
    <property type="nucleotide sequence ID" value="NZ_NKHD01000028.1"/>
</dbReference>
<dbReference type="PANTHER" id="PTHR11177">
    <property type="entry name" value="CHITINASE"/>
    <property type="match status" value="1"/>
</dbReference>
<dbReference type="Proteomes" id="UP000215301">
    <property type="component" value="Unassembled WGS sequence"/>
</dbReference>
<dbReference type="SUPFAM" id="SSF51055">
    <property type="entry name" value="Carbohydrate binding domain"/>
    <property type="match status" value="1"/>
</dbReference>
<dbReference type="InterPro" id="IPR050314">
    <property type="entry name" value="Glycosyl_Hydrlase_18"/>
</dbReference>
<dbReference type="SUPFAM" id="SSF54556">
    <property type="entry name" value="Chitinase insertion domain"/>
    <property type="match status" value="1"/>
</dbReference>
<organism evidence="10 11">
    <name type="scientific">Thermoanaerobacterium thermosaccharolyticum</name>
    <name type="common">Clostridium thermosaccharolyticum</name>
    <dbReference type="NCBI Taxonomy" id="1517"/>
    <lineage>
        <taxon>Bacteria</taxon>
        <taxon>Bacillati</taxon>
        <taxon>Bacillota</taxon>
        <taxon>Clostridia</taxon>
        <taxon>Thermoanaerobacterales</taxon>
        <taxon>Thermoanaerobacteraceae</taxon>
        <taxon>Thermoanaerobacterium</taxon>
    </lineage>
</organism>
<evidence type="ECO:0000256" key="7">
    <source>
        <dbReference type="RuleBase" id="RU000489"/>
    </source>
</evidence>
<evidence type="ECO:0000313" key="10">
    <source>
        <dbReference type="EMBL" id="OXT06694.1"/>
    </source>
</evidence>
<dbReference type="Gene3D" id="3.10.50.10">
    <property type="match status" value="1"/>
</dbReference>
<dbReference type="GO" id="GO:0008061">
    <property type="term" value="F:chitin binding"/>
    <property type="evidence" value="ECO:0007669"/>
    <property type="project" value="InterPro"/>
</dbReference>
<dbReference type="Pfam" id="PF00704">
    <property type="entry name" value="Glyco_hydro_18"/>
    <property type="match status" value="1"/>
</dbReference>
<dbReference type="AlphaFoldDB" id="A0A231VEW7"/>
<comment type="similarity">
    <text evidence="8">Belongs to the glycosyl hydrolase 18 family.</text>
</comment>
<dbReference type="CDD" id="cd06548">
    <property type="entry name" value="GH18_chitinase"/>
    <property type="match status" value="1"/>
</dbReference>
<comment type="caution">
    <text evidence="10">The sequence shown here is derived from an EMBL/GenBank/DDBJ whole genome shotgun (WGS) entry which is preliminary data.</text>
</comment>
<feature type="non-terminal residue" evidence="10">
    <location>
        <position position="571"/>
    </location>
</feature>
<evidence type="ECO:0000256" key="1">
    <source>
        <dbReference type="ARBA" id="ARBA00000822"/>
    </source>
</evidence>
<dbReference type="Pfam" id="PF13290">
    <property type="entry name" value="CHB_HEX_C_1"/>
    <property type="match status" value="1"/>
</dbReference>
<protein>
    <recommendedName>
        <fullName evidence="2">chitinase</fullName>
        <ecNumber evidence="2">3.2.1.14</ecNumber>
    </recommendedName>
</protein>
<dbReference type="Gene3D" id="2.10.10.20">
    <property type="entry name" value="Carbohydrate-binding module superfamily 5/12"/>
    <property type="match status" value="1"/>
</dbReference>
<dbReference type="PROSITE" id="PS51910">
    <property type="entry name" value="GH18_2"/>
    <property type="match status" value="1"/>
</dbReference>
<comment type="catalytic activity">
    <reaction evidence="1">
        <text>Random endo-hydrolysis of N-acetyl-beta-D-glucosaminide (1-&gt;4)-beta-linkages in chitin and chitodextrins.</text>
        <dbReference type="EC" id="3.2.1.14"/>
    </reaction>
</comment>
<dbReference type="InterPro" id="IPR059177">
    <property type="entry name" value="GH29D-like_dom"/>
</dbReference>
<proteinExistence type="inferred from homology"/>
<dbReference type="InterPro" id="IPR017853">
    <property type="entry name" value="GH"/>
</dbReference>
<dbReference type="SMART" id="SM00495">
    <property type="entry name" value="ChtBD3"/>
    <property type="match status" value="1"/>
</dbReference>
<dbReference type="GO" id="GO:0030246">
    <property type="term" value="F:carbohydrate binding"/>
    <property type="evidence" value="ECO:0007669"/>
    <property type="project" value="InterPro"/>
</dbReference>
<dbReference type="EC" id="3.2.1.14" evidence="2"/>
<evidence type="ECO:0000256" key="4">
    <source>
        <dbReference type="ARBA" id="ARBA00023024"/>
    </source>
</evidence>
<dbReference type="SMART" id="SM00636">
    <property type="entry name" value="Glyco_18"/>
    <property type="match status" value="1"/>
</dbReference>
<dbReference type="Gene3D" id="3.20.20.80">
    <property type="entry name" value="Glycosidases"/>
    <property type="match status" value="1"/>
</dbReference>
<dbReference type="GO" id="GO:0008843">
    <property type="term" value="F:endochitinase activity"/>
    <property type="evidence" value="ECO:0007669"/>
    <property type="project" value="UniProtKB-EC"/>
</dbReference>
<dbReference type="InterPro" id="IPR003610">
    <property type="entry name" value="CBM5/12"/>
</dbReference>
<dbReference type="EMBL" id="NKHD01000028">
    <property type="protein sequence ID" value="OXT06694.1"/>
    <property type="molecule type" value="Genomic_DNA"/>
</dbReference>
<evidence type="ECO:0000256" key="2">
    <source>
        <dbReference type="ARBA" id="ARBA00012729"/>
    </source>
</evidence>
<feature type="domain" description="GH18" evidence="9">
    <location>
        <begin position="34"/>
        <end position="435"/>
    </location>
</feature>
<keyword evidence="5" id="KW-0119">Carbohydrate metabolism</keyword>
<dbReference type="PROSITE" id="PS01095">
    <property type="entry name" value="GH18_1"/>
    <property type="match status" value="1"/>
</dbReference>
<keyword evidence="4" id="KW-0624">Polysaccharide degradation</keyword>
<dbReference type="GO" id="GO:0006032">
    <property type="term" value="P:chitin catabolic process"/>
    <property type="evidence" value="ECO:0007669"/>
    <property type="project" value="UniProtKB-KW"/>
</dbReference>
<sequence length="571" mass="63445">MRKISKKHLLIILTLVILVSLLLWSPVLAATSVKNFVVYFPNWGMYNAAHNNMSVDMIPWDKVTVINHAFFTVDSNYKLVSTDDYADFQASFPHSEGWDPGMIRGHFGEYKYYKAIYPNVKVLVSVGGWTRGENFHAMASSYDNRKIFIDSVISFLKEYPFIDGIDIDWEYPGINRAPDPNDQYDRGCPGGPEDKENFTLLLKEIREAYNANGMSNKLLTVAVPGGYDKVDLTQPDIYSQYVDWLNVMTYDMHGAWDSITNHQSPIYLNPLDPSPTSPIDIKNKYNTDFIMKYYRDRYNVPSNKLNVGSPFYSRGWKNVDVTTGINGLFANANGAPIGNLDNPQSPGGQNSYSQMEILEKTSGYVKYRDEYSLVPWLYNVSEGTMYTYEDTISAAARCDYVINNGFGGIVAWEISNDDPNGFPLTTTIANKFGIGGGRTASQVAMPVFSPTGGTYTSAQNITISCATSGATIYYTTDGTDPTTNSLVYSGPINISTTTTIKALAVAPGMTNSKIASATYTISNSTIPEWAPNTYYKIGDLVTYNGITYKCIQAHTSLVGWEPPNVPALWQV</sequence>
<evidence type="ECO:0000256" key="5">
    <source>
        <dbReference type="ARBA" id="ARBA00023277"/>
    </source>
</evidence>
<dbReference type="CDD" id="cd12214">
    <property type="entry name" value="ChiA1_BD"/>
    <property type="match status" value="1"/>
</dbReference>
<evidence type="ECO:0000256" key="6">
    <source>
        <dbReference type="ARBA" id="ARBA00023295"/>
    </source>
</evidence>
<dbReference type="GO" id="GO:0005975">
    <property type="term" value="P:carbohydrate metabolic process"/>
    <property type="evidence" value="ECO:0007669"/>
    <property type="project" value="InterPro"/>
</dbReference>
<keyword evidence="4" id="KW-0146">Chitin degradation</keyword>
<dbReference type="InterPro" id="IPR001579">
    <property type="entry name" value="Glyco_hydro_18_chit_AS"/>
</dbReference>
<dbReference type="PANTHER" id="PTHR11177:SF317">
    <property type="entry name" value="CHITINASE 12-RELATED"/>
    <property type="match status" value="1"/>
</dbReference>
<keyword evidence="3 7" id="KW-0378">Hydrolase</keyword>
<dbReference type="SUPFAM" id="SSF51445">
    <property type="entry name" value="(Trans)glycosidases"/>
    <property type="match status" value="1"/>
</dbReference>
<reference evidence="10 11" key="1">
    <citation type="submission" date="2017-06" db="EMBL/GenBank/DDBJ databases">
        <title>Isolation and characterization of a thermophilic and butanogenic Thermoanaerobacterium thermosaccharolyticum M5 capable of efficient degradation of hemicellulose.</title>
        <authorList>
            <person name="Xin F."/>
            <person name="Jiang Y."/>
        </authorList>
    </citation>
    <scope>NUCLEOTIDE SEQUENCE [LARGE SCALE GENOMIC DNA]</scope>
    <source>
        <strain evidence="10 11">M5</strain>
    </source>
</reference>
<dbReference type="InterPro" id="IPR001223">
    <property type="entry name" value="Glyco_hydro18_cat"/>
</dbReference>
<gene>
    <name evidence="10" type="ORF">CE561_09720</name>
</gene>
<evidence type="ECO:0000256" key="8">
    <source>
        <dbReference type="RuleBase" id="RU004453"/>
    </source>
</evidence>